<dbReference type="RefSeq" id="WP_191713328.1">
    <property type="nucleotide sequence ID" value="NZ_JACSPX010000003.1"/>
</dbReference>
<organism evidence="2 3">
    <name type="scientific">Microbacterium commune</name>
    <dbReference type="NCBI Taxonomy" id="2762219"/>
    <lineage>
        <taxon>Bacteria</taxon>
        <taxon>Bacillati</taxon>
        <taxon>Actinomycetota</taxon>
        <taxon>Actinomycetes</taxon>
        <taxon>Micrococcales</taxon>
        <taxon>Microbacteriaceae</taxon>
        <taxon>Microbacterium</taxon>
    </lineage>
</organism>
<dbReference type="Pfam" id="PF12724">
    <property type="entry name" value="Flavodoxin_5"/>
    <property type="match status" value="1"/>
</dbReference>
<evidence type="ECO:0000259" key="1">
    <source>
        <dbReference type="PROSITE" id="PS50902"/>
    </source>
</evidence>
<proteinExistence type="predicted"/>
<reference evidence="2 3" key="1">
    <citation type="submission" date="2020-08" db="EMBL/GenBank/DDBJ databases">
        <title>A Genomic Blueprint of the Chicken Gut Microbiome.</title>
        <authorList>
            <person name="Gilroy R."/>
            <person name="Ravi A."/>
            <person name="Getino M."/>
            <person name="Pursley I."/>
            <person name="Horton D.L."/>
            <person name="Alikhan N.-F."/>
            <person name="Baker D."/>
            <person name="Gharbi K."/>
            <person name="Hall N."/>
            <person name="Watson M."/>
            <person name="Adriaenssens E.M."/>
            <person name="Foster-Nyarko E."/>
            <person name="Jarju S."/>
            <person name="Secka A."/>
            <person name="Antonio M."/>
            <person name="Oren A."/>
            <person name="Chaudhuri R."/>
            <person name="La Ragione R.M."/>
            <person name="Hildebrand F."/>
            <person name="Pallen M.J."/>
        </authorList>
    </citation>
    <scope>NUCLEOTIDE SEQUENCE [LARGE SCALE GENOMIC DNA]</scope>
    <source>
        <strain evidence="2 3">Re1</strain>
    </source>
</reference>
<dbReference type="Proteomes" id="UP000611521">
    <property type="component" value="Unassembled WGS sequence"/>
</dbReference>
<dbReference type="SUPFAM" id="SSF52218">
    <property type="entry name" value="Flavoproteins"/>
    <property type="match status" value="1"/>
</dbReference>
<comment type="caution">
    <text evidence="2">The sequence shown here is derived from an EMBL/GenBank/DDBJ whole genome shotgun (WGS) entry which is preliminary data.</text>
</comment>
<sequence length="168" mass="18152">MRALVVYETMFGNTRKIAEAIADGMRDSAHVDLVEVTDAPDDISDAVDLLVVGGPTHAFSMSRYSTRQEAAHRGGRVADLPRGIRDWLSDLPSGESKPIFVAFDTRVDMPLMPGAASRSATRAARRKGFTHTAAPESFLVEGYEGPLVDGELDRARQWGHSLTAGPAD</sequence>
<dbReference type="InterPro" id="IPR026816">
    <property type="entry name" value="Flavodoxin_dom"/>
</dbReference>
<gene>
    <name evidence="2" type="ORF">H9633_12190</name>
</gene>
<accession>A0ABR8W7S6</accession>
<dbReference type="Gene3D" id="3.40.50.360">
    <property type="match status" value="1"/>
</dbReference>
<dbReference type="PROSITE" id="PS00201">
    <property type="entry name" value="FLAVODOXIN"/>
    <property type="match status" value="1"/>
</dbReference>
<keyword evidence="3" id="KW-1185">Reference proteome</keyword>
<dbReference type="InterPro" id="IPR001226">
    <property type="entry name" value="Flavodoxin_CS"/>
</dbReference>
<dbReference type="PROSITE" id="PS50902">
    <property type="entry name" value="FLAVODOXIN_LIKE"/>
    <property type="match status" value="1"/>
</dbReference>
<dbReference type="EMBL" id="JACSPX010000003">
    <property type="protein sequence ID" value="MBD8013051.1"/>
    <property type="molecule type" value="Genomic_DNA"/>
</dbReference>
<protein>
    <submittedName>
        <fullName evidence="2">Flavodoxin family protein</fullName>
    </submittedName>
</protein>
<dbReference type="InterPro" id="IPR008254">
    <property type="entry name" value="Flavodoxin/NO_synth"/>
</dbReference>
<evidence type="ECO:0000313" key="2">
    <source>
        <dbReference type="EMBL" id="MBD8013051.1"/>
    </source>
</evidence>
<dbReference type="InterPro" id="IPR029039">
    <property type="entry name" value="Flavoprotein-like_sf"/>
</dbReference>
<name>A0ABR8W7S6_9MICO</name>
<evidence type="ECO:0000313" key="3">
    <source>
        <dbReference type="Proteomes" id="UP000611521"/>
    </source>
</evidence>
<feature type="domain" description="Flavodoxin-like" evidence="1">
    <location>
        <begin position="3"/>
        <end position="163"/>
    </location>
</feature>